<name>A0A2G8SEM7_9APHY</name>
<dbReference type="Proteomes" id="UP000230002">
    <property type="component" value="Unassembled WGS sequence"/>
</dbReference>
<gene>
    <name evidence="1" type="ORF">GSI_05471</name>
</gene>
<organism evidence="1 2">
    <name type="scientific">Ganoderma sinense ZZ0214-1</name>
    <dbReference type="NCBI Taxonomy" id="1077348"/>
    <lineage>
        <taxon>Eukaryota</taxon>
        <taxon>Fungi</taxon>
        <taxon>Dikarya</taxon>
        <taxon>Basidiomycota</taxon>
        <taxon>Agaricomycotina</taxon>
        <taxon>Agaricomycetes</taxon>
        <taxon>Polyporales</taxon>
        <taxon>Polyporaceae</taxon>
        <taxon>Ganoderma</taxon>
    </lineage>
</organism>
<sequence>MGNVLEAAGGWHVHGVGVDTNEDGGGRLWDGGWKEDLAELSRLTEVACADVPDDVGLHVRPPEAEREERVRGVGTLVCDIVVGLLEDVEALRRPEDKAVVTGGTTAPEPGVVDIEAGGEAVKRCEGVVRETVRSRESIEVAPDREKAVIFSLGHRRARDGDWRRRRCWESSRGVLIAVSGIVQVCGGWVARNGKEKECGGVDEVQKSIETVDPVFIRFRWIGRVVRLGLAT</sequence>
<reference evidence="1 2" key="1">
    <citation type="journal article" date="2015" name="Sci. Rep.">
        <title>Chromosome-level genome map provides insights into diverse defense mechanisms in the medicinal fungus Ganoderma sinense.</title>
        <authorList>
            <person name="Zhu Y."/>
            <person name="Xu J."/>
            <person name="Sun C."/>
            <person name="Zhou S."/>
            <person name="Xu H."/>
            <person name="Nelson D.R."/>
            <person name="Qian J."/>
            <person name="Song J."/>
            <person name="Luo H."/>
            <person name="Xiang L."/>
            <person name="Li Y."/>
            <person name="Xu Z."/>
            <person name="Ji A."/>
            <person name="Wang L."/>
            <person name="Lu S."/>
            <person name="Hayward A."/>
            <person name="Sun W."/>
            <person name="Li X."/>
            <person name="Schwartz D.C."/>
            <person name="Wang Y."/>
            <person name="Chen S."/>
        </authorList>
    </citation>
    <scope>NUCLEOTIDE SEQUENCE [LARGE SCALE GENOMIC DNA]</scope>
    <source>
        <strain evidence="1 2">ZZ0214-1</strain>
    </source>
</reference>
<dbReference type="AlphaFoldDB" id="A0A2G8SEM7"/>
<comment type="caution">
    <text evidence="1">The sequence shown here is derived from an EMBL/GenBank/DDBJ whole genome shotgun (WGS) entry which is preliminary data.</text>
</comment>
<proteinExistence type="predicted"/>
<accession>A0A2G8SEM7</accession>
<dbReference type="EMBL" id="AYKW01000011">
    <property type="protein sequence ID" value="PIL32226.1"/>
    <property type="molecule type" value="Genomic_DNA"/>
</dbReference>
<protein>
    <submittedName>
        <fullName evidence="1">Uncharacterized protein</fullName>
    </submittedName>
</protein>
<keyword evidence="2" id="KW-1185">Reference proteome</keyword>
<evidence type="ECO:0000313" key="2">
    <source>
        <dbReference type="Proteomes" id="UP000230002"/>
    </source>
</evidence>
<evidence type="ECO:0000313" key="1">
    <source>
        <dbReference type="EMBL" id="PIL32226.1"/>
    </source>
</evidence>